<dbReference type="Proteomes" id="UP000034591">
    <property type="component" value="Unassembled WGS sequence"/>
</dbReference>
<reference evidence="1 2" key="1">
    <citation type="journal article" date="2015" name="Nature">
        <title>rRNA introns, odd ribosomes, and small enigmatic genomes across a large radiation of phyla.</title>
        <authorList>
            <person name="Brown C.T."/>
            <person name="Hug L.A."/>
            <person name="Thomas B.C."/>
            <person name="Sharon I."/>
            <person name="Castelle C.J."/>
            <person name="Singh A."/>
            <person name="Wilkins M.J."/>
            <person name="Williams K.H."/>
            <person name="Banfield J.F."/>
        </authorList>
    </citation>
    <scope>NUCLEOTIDE SEQUENCE [LARGE SCALE GENOMIC DNA]</scope>
</reference>
<name>A0A0G0JIT4_9BACT</name>
<evidence type="ECO:0000313" key="1">
    <source>
        <dbReference type="EMBL" id="KKQ36649.1"/>
    </source>
</evidence>
<proteinExistence type="predicted"/>
<organism evidence="1 2">
    <name type="scientific">Candidatus Woesebacteria bacterium GW2011_GWA1_37_7</name>
    <dbReference type="NCBI Taxonomy" id="1618545"/>
    <lineage>
        <taxon>Bacteria</taxon>
        <taxon>Candidatus Woeseibacteriota</taxon>
    </lineage>
</organism>
<evidence type="ECO:0000313" key="2">
    <source>
        <dbReference type="Proteomes" id="UP000034591"/>
    </source>
</evidence>
<gene>
    <name evidence="1" type="ORF">US53_C0043G0004</name>
</gene>
<comment type="caution">
    <text evidence="1">The sequence shown here is derived from an EMBL/GenBank/DDBJ whole genome shotgun (WGS) entry which is preliminary data.</text>
</comment>
<protein>
    <submittedName>
        <fullName evidence="1">Uncharacterized protein</fullName>
    </submittedName>
</protein>
<dbReference type="AlphaFoldDB" id="A0A0G0JIT4"/>
<accession>A0A0G0JIT4</accession>
<dbReference type="EMBL" id="LBTI01000043">
    <property type="protein sequence ID" value="KKQ36649.1"/>
    <property type="molecule type" value="Genomic_DNA"/>
</dbReference>
<sequence>MILHLGEGQTIEVSGGTERKPAVVSIRVTDKNNLVSRIDIVDFGHRRRGYACESSSPSKPVTAIKGSLVELKHQLTGRTFLVGGGD</sequence>